<comment type="caution">
    <text evidence="1">The sequence shown here is derived from an EMBL/GenBank/DDBJ whole genome shotgun (WGS) entry which is preliminary data.</text>
</comment>
<evidence type="ECO:0000313" key="1">
    <source>
        <dbReference type="EMBL" id="KAH3827849.1"/>
    </source>
</evidence>
<protein>
    <submittedName>
        <fullName evidence="1">Uncharacterized protein</fullName>
    </submittedName>
</protein>
<reference evidence="1" key="1">
    <citation type="journal article" date="2019" name="bioRxiv">
        <title>The Genome of the Zebra Mussel, Dreissena polymorpha: A Resource for Invasive Species Research.</title>
        <authorList>
            <person name="McCartney M.A."/>
            <person name="Auch B."/>
            <person name="Kono T."/>
            <person name="Mallez S."/>
            <person name="Zhang Y."/>
            <person name="Obille A."/>
            <person name="Becker A."/>
            <person name="Abrahante J.E."/>
            <person name="Garbe J."/>
            <person name="Badalamenti J.P."/>
            <person name="Herman A."/>
            <person name="Mangelson H."/>
            <person name="Liachko I."/>
            <person name="Sullivan S."/>
            <person name="Sone E.D."/>
            <person name="Koren S."/>
            <person name="Silverstein K.A.T."/>
            <person name="Beckman K.B."/>
            <person name="Gohl D.M."/>
        </authorList>
    </citation>
    <scope>NUCLEOTIDE SEQUENCE</scope>
    <source>
        <strain evidence="1">Duluth1</strain>
        <tissue evidence="1">Whole animal</tissue>
    </source>
</reference>
<proteinExistence type="predicted"/>
<accession>A0A9D4H6H6</accession>
<gene>
    <name evidence="1" type="ORF">DPMN_129792</name>
</gene>
<dbReference type="Proteomes" id="UP000828390">
    <property type="component" value="Unassembled WGS sequence"/>
</dbReference>
<sequence>MFAIQGKISGPQQFWFICPTSLTFLQQKPYTTSRVVLTSGLEKVFQNGTVTMTVNLHDVPNDRELLEDQKTQARLVLLNM</sequence>
<organism evidence="1 2">
    <name type="scientific">Dreissena polymorpha</name>
    <name type="common">Zebra mussel</name>
    <name type="synonym">Mytilus polymorpha</name>
    <dbReference type="NCBI Taxonomy" id="45954"/>
    <lineage>
        <taxon>Eukaryota</taxon>
        <taxon>Metazoa</taxon>
        <taxon>Spiralia</taxon>
        <taxon>Lophotrochozoa</taxon>
        <taxon>Mollusca</taxon>
        <taxon>Bivalvia</taxon>
        <taxon>Autobranchia</taxon>
        <taxon>Heteroconchia</taxon>
        <taxon>Euheterodonta</taxon>
        <taxon>Imparidentia</taxon>
        <taxon>Neoheterodontei</taxon>
        <taxon>Myida</taxon>
        <taxon>Dreissenoidea</taxon>
        <taxon>Dreissenidae</taxon>
        <taxon>Dreissena</taxon>
    </lineage>
</organism>
<dbReference type="EMBL" id="JAIWYP010000005">
    <property type="protein sequence ID" value="KAH3827849.1"/>
    <property type="molecule type" value="Genomic_DNA"/>
</dbReference>
<reference evidence="1" key="2">
    <citation type="submission" date="2020-11" db="EMBL/GenBank/DDBJ databases">
        <authorList>
            <person name="McCartney M.A."/>
            <person name="Auch B."/>
            <person name="Kono T."/>
            <person name="Mallez S."/>
            <person name="Becker A."/>
            <person name="Gohl D.M."/>
            <person name="Silverstein K.A.T."/>
            <person name="Koren S."/>
            <person name="Bechman K.B."/>
            <person name="Herman A."/>
            <person name="Abrahante J.E."/>
            <person name="Garbe J."/>
        </authorList>
    </citation>
    <scope>NUCLEOTIDE SEQUENCE</scope>
    <source>
        <strain evidence="1">Duluth1</strain>
        <tissue evidence="1">Whole animal</tissue>
    </source>
</reference>
<name>A0A9D4H6H6_DREPO</name>
<dbReference type="AlphaFoldDB" id="A0A9D4H6H6"/>
<keyword evidence="2" id="KW-1185">Reference proteome</keyword>
<evidence type="ECO:0000313" key="2">
    <source>
        <dbReference type="Proteomes" id="UP000828390"/>
    </source>
</evidence>